<protein>
    <submittedName>
        <fullName evidence="2">Uncharacterized protein</fullName>
    </submittedName>
</protein>
<gene>
    <name evidence="2" type="ORF">METZ01_LOCUS465197</name>
</gene>
<proteinExistence type="predicted"/>
<organism evidence="2">
    <name type="scientific">marine metagenome</name>
    <dbReference type="NCBI Taxonomy" id="408172"/>
    <lineage>
        <taxon>unclassified sequences</taxon>
        <taxon>metagenomes</taxon>
        <taxon>ecological metagenomes</taxon>
    </lineage>
</organism>
<keyword evidence="1" id="KW-0812">Transmembrane</keyword>
<evidence type="ECO:0000313" key="2">
    <source>
        <dbReference type="EMBL" id="SVE12343.1"/>
    </source>
</evidence>
<keyword evidence="1" id="KW-1133">Transmembrane helix</keyword>
<name>A0A383AXP6_9ZZZZ</name>
<feature type="non-terminal residue" evidence="2">
    <location>
        <position position="77"/>
    </location>
</feature>
<reference evidence="2" key="1">
    <citation type="submission" date="2018-05" db="EMBL/GenBank/DDBJ databases">
        <authorList>
            <person name="Lanie J.A."/>
            <person name="Ng W.-L."/>
            <person name="Kazmierczak K.M."/>
            <person name="Andrzejewski T.M."/>
            <person name="Davidsen T.M."/>
            <person name="Wayne K.J."/>
            <person name="Tettelin H."/>
            <person name="Glass J.I."/>
            <person name="Rusch D."/>
            <person name="Podicherti R."/>
            <person name="Tsui H.-C.T."/>
            <person name="Winkler M.E."/>
        </authorList>
    </citation>
    <scope>NUCLEOTIDE SEQUENCE</scope>
</reference>
<keyword evidence="1" id="KW-0472">Membrane</keyword>
<accession>A0A383AXP6</accession>
<feature type="transmembrane region" description="Helical" evidence="1">
    <location>
        <begin position="6"/>
        <end position="24"/>
    </location>
</feature>
<dbReference type="EMBL" id="UINC01195670">
    <property type="protein sequence ID" value="SVE12343.1"/>
    <property type="molecule type" value="Genomic_DNA"/>
</dbReference>
<sequence>MDKRDFGDWGFKLGALVLAAFVWFHAVTELSYRKDLSIPLVVEDPLASPTSGDLIVANSIPSHAIVVVSGKGKDLLR</sequence>
<dbReference type="AlphaFoldDB" id="A0A383AXP6"/>
<evidence type="ECO:0000256" key="1">
    <source>
        <dbReference type="SAM" id="Phobius"/>
    </source>
</evidence>